<keyword evidence="4" id="KW-0488">Methylation</keyword>
<dbReference type="InterPro" id="IPR002416">
    <property type="entry name" value="T2SS_protein-GspH"/>
</dbReference>
<evidence type="ECO:0000256" key="3">
    <source>
        <dbReference type="ARBA" id="ARBA00022475"/>
    </source>
</evidence>
<feature type="domain" description="General secretion pathway GspH" evidence="11">
    <location>
        <begin position="42"/>
        <end position="179"/>
    </location>
</feature>
<evidence type="ECO:0000256" key="2">
    <source>
        <dbReference type="ARBA" id="ARBA00021549"/>
    </source>
</evidence>
<dbReference type="PANTHER" id="PTHR39583:SF2">
    <property type="entry name" value="TYPE II SECRETION SYSTEM PROTEIN J"/>
    <property type="match status" value="1"/>
</dbReference>
<gene>
    <name evidence="12" type="primary">gspH</name>
    <name evidence="12" type="ORF">G5S32_00720</name>
</gene>
<dbReference type="Pfam" id="PF07963">
    <property type="entry name" value="N_methyl"/>
    <property type="match status" value="1"/>
</dbReference>
<organism evidence="12 13">
    <name type="scientific">Vibrio ziniensis</name>
    <dbReference type="NCBI Taxonomy" id="2711221"/>
    <lineage>
        <taxon>Bacteria</taxon>
        <taxon>Pseudomonadati</taxon>
        <taxon>Pseudomonadota</taxon>
        <taxon>Gammaproteobacteria</taxon>
        <taxon>Vibrionales</taxon>
        <taxon>Vibrionaceae</taxon>
        <taxon>Vibrio</taxon>
    </lineage>
</organism>
<evidence type="ECO:0000256" key="1">
    <source>
        <dbReference type="ARBA" id="ARBA00004377"/>
    </source>
</evidence>
<keyword evidence="5" id="KW-0997">Cell inner membrane</keyword>
<dbReference type="RefSeq" id="WP_165310026.1">
    <property type="nucleotide sequence ID" value="NZ_CP049331.1"/>
</dbReference>
<dbReference type="PRINTS" id="PR00885">
    <property type="entry name" value="BCTERIALGSPH"/>
</dbReference>
<dbReference type="AlphaFoldDB" id="A0A6G7CET6"/>
<dbReference type="InterPro" id="IPR022346">
    <property type="entry name" value="T2SS_GspH"/>
</dbReference>
<dbReference type="NCBIfam" id="TIGR01708">
    <property type="entry name" value="typeII_sec_gspH"/>
    <property type="match status" value="1"/>
</dbReference>
<name>A0A6G7CET6_9VIBR</name>
<dbReference type="InterPro" id="IPR012902">
    <property type="entry name" value="N_methyl_site"/>
</dbReference>
<dbReference type="PANTHER" id="PTHR39583">
    <property type="entry name" value="TYPE II SECRETION SYSTEM PROTEIN J-RELATED"/>
    <property type="match status" value="1"/>
</dbReference>
<accession>A0A6G7CET6</accession>
<sequence>MKRTQGFTLLEILLVLVLLSLSAVAVIAAFPISQKDESKLVVQSLYQRIQLINEEAILSGQDFGLRVDQDKNRLLFLTLTAEGWQILEKPQFNAEIEVPSDLKIDFQLGGNTWGNDDRLFEPGSLFDEDMFADQEEKKQQKPPQIFILSSGEVTPVMLSIHPLKDQLEQSWRVVVKDNGQIQLLAPGEQDEEV</sequence>
<dbReference type="GO" id="GO:0005886">
    <property type="term" value="C:plasma membrane"/>
    <property type="evidence" value="ECO:0007669"/>
    <property type="project" value="UniProtKB-SubCell"/>
</dbReference>
<evidence type="ECO:0000256" key="5">
    <source>
        <dbReference type="ARBA" id="ARBA00022519"/>
    </source>
</evidence>
<dbReference type="InterPro" id="IPR051621">
    <property type="entry name" value="T2SS_protein_J"/>
</dbReference>
<evidence type="ECO:0000259" key="11">
    <source>
        <dbReference type="Pfam" id="PF12019"/>
    </source>
</evidence>
<evidence type="ECO:0000313" key="12">
    <source>
        <dbReference type="EMBL" id="QIH40583.1"/>
    </source>
</evidence>
<proteinExistence type="inferred from homology"/>
<dbReference type="GO" id="GO:0015628">
    <property type="term" value="P:protein secretion by the type II secretion system"/>
    <property type="evidence" value="ECO:0007669"/>
    <property type="project" value="InterPro"/>
</dbReference>
<dbReference type="Gene3D" id="3.55.40.10">
    <property type="entry name" value="minor pseudopilin epsh domain"/>
    <property type="match status" value="1"/>
</dbReference>
<evidence type="ECO:0000313" key="13">
    <source>
        <dbReference type="Proteomes" id="UP000503003"/>
    </source>
</evidence>
<evidence type="ECO:0000256" key="8">
    <source>
        <dbReference type="ARBA" id="ARBA00023136"/>
    </source>
</evidence>
<evidence type="ECO:0000256" key="10">
    <source>
        <dbReference type="ARBA" id="ARBA00030775"/>
    </source>
</evidence>
<keyword evidence="13" id="KW-1185">Reference proteome</keyword>
<evidence type="ECO:0000256" key="6">
    <source>
        <dbReference type="ARBA" id="ARBA00022692"/>
    </source>
</evidence>
<keyword evidence="6" id="KW-0812">Transmembrane</keyword>
<dbReference type="PROSITE" id="PS00409">
    <property type="entry name" value="PROKAR_NTER_METHYL"/>
    <property type="match status" value="1"/>
</dbReference>
<keyword evidence="3" id="KW-1003">Cell membrane</keyword>
<dbReference type="Proteomes" id="UP000503003">
    <property type="component" value="Chromosome 1"/>
</dbReference>
<comment type="subcellular location">
    <subcellularLocation>
        <location evidence="1">Cell inner membrane</location>
        <topology evidence="1">Single-pass membrane protein</topology>
    </subcellularLocation>
</comment>
<dbReference type="InterPro" id="IPR045584">
    <property type="entry name" value="Pilin-like"/>
</dbReference>
<reference evidence="12 13" key="1">
    <citation type="submission" date="2020-02" db="EMBL/GenBank/DDBJ databases">
        <title>A complete genome of a marine bacterium Vibrio sp. ZWAL4003 isolated from the mangrove sediment with the ability to degrade polysaccharides.</title>
        <authorList>
            <person name="Wu J."/>
            <person name="Qu W."/>
            <person name="Zeng R."/>
        </authorList>
    </citation>
    <scope>NUCLEOTIDE SEQUENCE [LARGE SCALE GENOMIC DNA]</scope>
    <source>
        <strain evidence="12 13">ZWAL4003</strain>
    </source>
</reference>
<keyword evidence="7" id="KW-1133">Transmembrane helix</keyword>
<dbReference type="SUPFAM" id="SSF54523">
    <property type="entry name" value="Pili subunits"/>
    <property type="match status" value="1"/>
</dbReference>
<dbReference type="EMBL" id="CP049331">
    <property type="protein sequence ID" value="QIH40583.1"/>
    <property type="molecule type" value="Genomic_DNA"/>
</dbReference>
<dbReference type="Pfam" id="PF12019">
    <property type="entry name" value="GspH"/>
    <property type="match status" value="1"/>
</dbReference>
<dbReference type="GO" id="GO:0015627">
    <property type="term" value="C:type II protein secretion system complex"/>
    <property type="evidence" value="ECO:0007669"/>
    <property type="project" value="InterPro"/>
</dbReference>
<dbReference type="InterPro" id="IPR049875">
    <property type="entry name" value="TypeII_GspH"/>
</dbReference>
<dbReference type="NCBIfam" id="TIGR02532">
    <property type="entry name" value="IV_pilin_GFxxxE"/>
    <property type="match status" value="1"/>
</dbReference>
<comment type="similarity">
    <text evidence="9">Belongs to the GSP H family.</text>
</comment>
<evidence type="ECO:0000256" key="4">
    <source>
        <dbReference type="ARBA" id="ARBA00022481"/>
    </source>
</evidence>
<evidence type="ECO:0000256" key="9">
    <source>
        <dbReference type="ARBA" id="ARBA00025772"/>
    </source>
</evidence>
<evidence type="ECO:0000256" key="7">
    <source>
        <dbReference type="ARBA" id="ARBA00022989"/>
    </source>
</evidence>
<dbReference type="KEGG" id="vzi:G5S32_00720"/>
<protein>
    <recommendedName>
        <fullName evidence="2">Type II secretion system protein H</fullName>
    </recommendedName>
    <alternativeName>
        <fullName evidence="10">General secretion pathway protein H</fullName>
    </alternativeName>
</protein>
<keyword evidence="8" id="KW-0472">Membrane</keyword>